<sequence length="100" mass="10703">MPPTDACGTRADATVCVDLDGTRHHLRWPRDKSLVDALLDAGVEPPHSCREGHCGSCVATVVSGEVDMASCEILEPDDLAEGLFLGCQARPVSDDLHVEY</sequence>
<dbReference type="InterPro" id="IPR036010">
    <property type="entry name" value="2Fe-2S_ferredoxin-like_sf"/>
</dbReference>
<keyword evidence="5" id="KW-0249">Electron transport</keyword>
<comment type="similarity">
    <text evidence="1">Belongs to the 2Fe2S plant-type ferredoxin family.</text>
</comment>
<keyword evidence="3" id="KW-0001">2Fe-2S</keyword>
<evidence type="ECO:0000256" key="2">
    <source>
        <dbReference type="ARBA" id="ARBA00022448"/>
    </source>
</evidence>
<dbReference type="InterPro" id="IPR006058">
    <property type="entry name" value="2Fe2S_fd_BS"/>
</dbReference>
<comment type="caution">
    <text evidence="10">The sequence shown here is derived from an EMBL/GenBank/DDBJ whole genome shotgun (WGS) entry which is preliminary data.</text>
</comment>
<feature type="domain" description="2Fe-2S ferredoxin-type" evidence="9">
    <location>
        <begin position="13"/>
        <end position="100"/>
    </location>
</feature>
<keyword evidence="4" id="KW-0479">Metal-binding</keyword>
<evidence type="ECO:0000256" key="4">
    <source>
        <dbReference type="ARBA" id="ARBA00022723"/>
    </source>
</evidence>
<evidence type="ECO:0000313" key="10">
    <source>
        <dbReference type="EMBL" id="KUI21379.1"/>
    </source>
</evidence>
<protein>
    <submittedName>
        <fullName evidence="10">Ferredoxin</fullName>
    </submittedName>
</protein>
<evidence type="ECO:0000256" key="7">
    <source>
        <dbReference type="ARBA" id="ARBA00023014"/>
    </source>
</evidence>
<dbReference type="SUPFAM" id="SSF54292">
    <property type="entry name" value="2Fe-2S ferredoxin-like"/>
    <property type="match status" value="1"/>
</dbReference>
<reference evidence="10 11" key="1">
    <citation type="submission" date="2016-01" db="EMBL/GenBank/DDBJ databases">
        <authorList>
            <consortium name="TB Trials Study Group"/>
            <person name="Sutton G."/>
            <person name="Brinkac L."/>
            <person name="Sanka R."/>
            <person name="Adams M."/>
            <person name="Lau E.L."/>
            <person name="Macaden R."/>
            <person name="Grewal H.M.S."/>
        </authorList>
    </citation>
    <scope>NUCLEOTIDE SEQUENCE [LARGE SCALE GENOMIC DNA]</scope>
    <source>
        <strain evidence="10 11">IS-1744</strain>
    </source>
</reference>
<dbReference type="PROSITE" id="PS51085">
    <property type="entry name" value="2FE2S_FER_2"/>
    <property type="match status" value="1"/>
</dbReference>
<gene>
    <name evidence="10" type="ORF">AU192_11470</name>
</gene>
<dbReference type="RefSeq" id="WP_064394172.1">
    <property type="nucleotide sequence ID" value="NZ_LQIR01000001.1"/>
</dbReference>
<name>A0A124EQT4_9MYCO</name>
<dbReference type="AlphaFoldDB" id="A0A124EQT4"/>
<evidence type="ECO:0000256" key="8">
    <source>
        <dbReference type="ARBA" id="ARBA00034078"/>
    </source>
</evidence>
<keyword evidence="7" id="KW-0411">Iron-sulfur</keyword>
<dbReference type="EMBL" id="LQIR01000001">
    <property type="protein sequence ID" value="KUI21379.1"/>
    <property type="molecule type" value="Genomic_DNA"/>
</dbReference>
<dbReference type="PANTHER" id="PTHR43112">
    <property type="entry name" value="FERREDOXIN"/>
    <property type="match status" value="1"/>
</dbReference>
<comment type="cofactor">
    <cofactor evidence="8">
        <name>[2Fe-2S] cluster</name>
        <dbReference type="ChEBI" id="CHEBI:190135"/>
    </cofactor>
</comment>
<dbReference type="GO" id="GO:0051537">
    <property type="term" value="F:2 iron, 2 sulfur cluster binding"/>
    <property type="evidence" value="ECO:0007669"/>
    <property type="project" value="UniProtKB-KW"/>
</dbReference>
<evidence type="ECO:0000256" key="5">
    <source>
        <dbReference type="ARBA" id="ARBA00022982"/>
    </source>
</evidence>
<evidence type="ECO:0000313" key="11">
    <source>
        <dbReference type="Proteomes" id="UP000053707"/>
    </source>
</evidence>
<dbReference type="PANTHER" id="PTHR43112:SF3">
    <property type="entry name" value="FERREDOXIN-2, CHLOROPLASTIC"/>
    <property type="match status" value="1"/>
</dbReference>
<keyword evidence="11" id="KW-1185">Reference proteome</keyword>
<dbReference type="PROSITE" id="PS00197">
    <property type="entry name" value="2FE2S_FER_1"/>
    <property type="match status" value="1"/>
</dbReference>
<organism evidence="10 11">
    <name type="scientific">Mycobacterium lehmannii</name>
    <dbReference type="NCBI Taxonomy" id="2048550"/>
    <lineage>
        <taxon>Bacteria</taxon>
        <taxon>Bacillati</taxon>
        <taxon>Actinomycetota</taxon>
        <taxon>Actinomycetes</taxon>
        <taxon>Mycobacteriales</taxon>
        <taxon>Mycobacteriaceae</taxon>
        <taxon>Mycobacterium</taxon>
    </lineage>
</organism>
<evidence type="ECO:0000259" key="9">
    <source>
        <dbReference type="PROSITE" id="PS51085"/>
    </source>
</evidence>
<dbReference type="InterPro" id="IPR012675">
    <property type="entry name" value="Beta-grasp_dom_sf"/>
</dbReference>
<dbReference type="CDD" id="cd00207">
    <property type="entry name" value="fer2"/>
    <property type="match status" value="1"/>
</dbReference>
<proteinExistence type="inferred from homology"/>
<keyword evidence="2" id="KW-0813">Transport</keyword>
<keyword evidence="6" id="KW-0408">Iron</keyword>
<evidence type="ECO:0000256" key="3">
    <source>
        <dbReference type="ARBA" id="ARBA00022714"/>
    </source>
</evidence>
<dbReference type="Proteomes" id="UP000053707">
    <property type="component" value="Unassembled WGS sequence"/>
</dbReference>
<dbReference type="Pfam" id="PF00111">
    <property type="entry name" value="Fer2"/>
    <property type="match status" value="1"/>
</dbReference>
<dbReference type="GO" id="GO:0046872">
    <property type="term" value="F:metal ion binding"/>
    <property type="evidence" value="ECO:0007669"/>
    <property type="project" value="UniProtKB-KW"/>
</dbReference>
<accession>A0A124EQT4</accession>
<dbReference type="InterPro" id="IPR001041">
    <property type="entry name" value="2Fe-2S_ferredoxin-type"/>
</dbReference>
<evidence type="ECO:0000256" key="1">
    <source>
        <dbReference type="ARBA" id="ARBA00007874"/>
    </source>
</evidence>
<dbReference type="Gene3D" id="3.10.20.30">
    <property type="match status" value="1"/>
</dbReference>
<evidence type="ECO:0000256" key="6">
    <source>
        <dbReference type="ARBA" id="ARBA00023004"/>
    </source>
</evidence>